<dbReference type="EMBL" id="JZWI01000015">
    <property type="protein sequence ID" value="KLN55703.1"/>
    <property type="molecule type" value="Genomic_DNA"/>
</dbReference>
<comment type="caution">
    <text evidence="4">The sequence shown here is derived from an EMBL/GenBank/DDBJ whole genome shotgun (WGS) entry which is preliminary data.</text>
</comment>
<dbReference type="PANTHER" id="PTHR11941">
    <property type="entry name" value="ENOYL-COA HYDRATASE-RELATED"/>
    <property type="match status" value="1"/>
</dbReference>
<proteinExistence type="inferred from homology"/>
<name>A0A0H2LZU6_VARPD</name>
<dbReference type="SUPFAM" id="SSF52096">
    <property type="entry name" value="ClpP/crotonase"/>
    <property type="match status" value="1"/>
</dbReference>
<evidence type="ECO:0000256" key="3">
    <source>
        <dbReference type="RuleBase" id="RU003707"/>
    </source>
</evidence>
<dbReference type="PANTHER" id="PTHR11941:SF54">
    <property type="entry name" value="ENOYL-COA HYDRATASE, MITOCHONDRIAL"/>
    <property type="match status" value="1"/>
</dbReference>
<dbReference type="AlphaFoldDB" id="A0A0H2LZU6"/>
<dbReference type="Proteomes" id="UP000035170">
    <property type="component" value="Unassembled WGS sequence"/>
</dbReference>
<dbReference type="InterPro" id="IPR001753">
    <property type="entry name" value="Enoyl-CoA_hydra/iso"/>
</dbReference>
<dbReference type="InterPro" id="IPR029045">
    <property type="entry name" value="ClpP/crotonase-like_dom_sf"/>
</dbReference>
<dbReference type="Pfam" id="PF00378">
    <property type="entry name" value="ECH_1"/>
    <property type="match status" value="1"/>
</dbReference>
<evidence type="ECO:0000313" key="5">
    <source>
        <dbReference type="Proteomes" id="UP000035170"/>
    </source>
</evidence>
<accession>A0A0H2LZU6</accession>
<evidence type="ECO:0000313" key="4">
    <source>
        <dbReference type="EMBL" id="KLN55703.1"/>
    </source>
</evidence>
<reference evidence="4 5" key="1">
    <citation type="submission" date="2015-03" db="EMBL/GenBank/DDBJ databases">
        <title>Genome sequence of Variovorax paradoxus TBEA6.</title>
        <authorList>
            <person name="Poehlein A."/>
            <person name="Schuldes J."/>
            <person name="Wuebbeler J.H."/>
            <person name="Hiessl S."/>
            <person name="Steinbuechel A."/>
            <person name="Daniel R."/>
        </authorList>
    </citation>
    <scope>NUCLEOTIDE SEQUENCE [LARGE SCALE GENOMIC DNA]</scope>
    <source>
        <strain evidence="4 5">TBEA6</strain>
    </source>
</reference>
<dbReference type="Gene3D" id="3.90.226.10">
    <property type="entry name" value="2-enoyl-CoA Hydratase, Chain A, domain 1"/>
    <property type="match status" value="1"/>
</dbReference>
<protein>
    <submittedName>
        <fullName evidence="4">Carnitinyl-CoA dehydratase</fullName>
        <ecNumber evidence="4">4.2.1.149</ecNumber>
    </submittedName>
</protein>
<dbReference type="CDD" id="cd06558">
    <property type="entry name" value="crotonase-like"/>
    <property type="match status" value="1"/>
</dbReference>
<dbReference type="InterPro" id="IPR014748">
    <property type="entry name" value="Enoyl-CoA_hydra_C"/>
</dbReference>
<dbReference type="RefSeq" id="WP_021008064.1">
    <property type="nucleotide sequence ID" value="NZ_JZWI01000015.1"/>
</dbReference>
<keyword evidence="2 4" id="KW-0456">Lyase</keyword>
<gene>
    <name evidence="4" type="primary">caiD2</name>
    <name evidence="4" type="ORF">VPARA_30690</name>
</gene>
<dbReference type="GO" id="GO:0006635">
    <property type="term" value="P:fatty acid beta-oxidation"/>
    <property type="evidence" value="ECO:0007669"/>
    <property type="project" value="TreeGrafter"/>
</dbReference>
<organism evidence="4 5">
    <name type="scientific">Variovorax paradoxus</name>
    <dbReference type="NCBI Taxonomy" id="34073"/>
    <lineage>
        <taxon>Bacteria</taxon>
        <taxon>Pseudomonadati</taxon>
        <taxon>Pseudomonadota</taxon>
        <taxon>Betaproteobacteria</taxon>
        <taxon>Burkholderiales</taxon>
        <taxon>Comamonadaceae</taxon>
        <taxon>Variovorax</taxon>
    </lineage>
</organism>
<evidence type="ECO:0000256" key="1">
    <source>
        <dbReference type="ARBA" id="ARBA00005254"/>
    </source>
</evidence>
<evidence type="ECO:0000256" key="2">
    <source>
        <dbReference type="ARBA" id="ARBA00023239"/>
    </source>
</evidence>
<comment type="similarity">
    <text evidence="1 3">Belongs to the enoyl-CoA hydratase/isomerase family.</text>
</comment>
<dbReference type="PATRIC" id="fig|34073.19.peg.3154"/>
<dbReference type="GO" id="GO:0016829">
    <property type="term" value="F:lyase activity"/>
    <property type="evidence" value="ECO:0007669"/>
    <property type="project" value="UniProtKB-KW"/>
</dbReference>
<dbReference type="InterPro" id="IPR018376">
    <property type="entry name" value="Enoyl-CoA_hyd/isom_CS"/>
</dbReference>
<sequence>MSVRFEVADHVATVTIDRPDVLNAVDLPTEAELQRIWSEIESRDDIRVVVLTGAGERSFCAGADLKNTSNLKGVEYWAAARPGGFGGIALRETLDVPVIARVNGFALGGGFEMVLGCDIVVACEEASFGLPEPLVGRLPLDGGMLLLQRQIPYRQAMGMMLTGQRVKAQRALEMGLVNEVVPRAELDTAVNRWVQQMLACAPLSLKAIKQVVRRTGTLAPAEAHRMRLPALVAALQSEDANEGVLAFQQKRKPQWLGR</sequence>
<dbReference type="Gene3D" id="1.10.12.10">
    <property type="entry name" value="Lyase 2-enoyl-coa Hydratase, Chain A, domain 2"/>
    <property type="match status" value="1"/>
</dbReference>
<dbReference type="EC" id="4.2.1.149" evidence="4"/>
<dbReference type="PROSITE" id="PS00166">
    <property type="entry name" value="ENOYL_COA_HYDRATASE"/>
    <property type="match status" value="1"/>
</dbReference>
<keyword evidence="5" id="KW-1185">Reference proteome</keyword>